<dbReference type="AlphaFoldDB" id="A0A8B8U4V7"/>
<proteinExistence type="predicted"/>
<dbReference type="KEGG" id="cfr:116667677"/>
<dbReference type="GeneID" id="116667677"/>
<keyword evidence="2" id="KW-1185">Reference proteome</keyword>
<reference evidence="3" key="1">
    <citation type="submission" date="2025-08" db="UniProtKB">
        <authorList>
            <consortium name="RefSeq"/>
        </authorList>
    </citation>
    <scope>IDENTIFICATION</scope>
    <source>
        <tissue evidence="3">Ear skin</tissue>
    </source>
</reference>
<evidence type="ECO:0000313" key="2">
    <source>
        <dbReference type="Proteomes" id="UP000694856"/>
    </source>
</evidence>
<accession>A0A8B8U4V7</accession>
<protein>
    <submittedName>
        <fullName evidence="3">Atherin-like isoform X1</fullName>
    </submittedName>
</protein>
<dbReference type="RefSeq" id="XP_032349288.1">
    <property type="nucleotide sequence ID" value="XM_032493397.1"/>
</dbReference>
<evidence type="ECO:0000256" key="1">
    <source>
        <dbReference type="SAM" id="MobiDB-lite"/>
    </source>
</evidence>
<feature type="compositionally biased region" description="Low complexity" evidence="1">
    <location>
        <begin position="134"/>
        <end position="146"/>
    </location>
</feature>
<gene>
    <name evidence="3" type="primary">LOC116667677</name>
</gene>
<dbReference type="Proteomes" id="UP000694856">
    <property type="component" value="Chromosome 12"/>
</dbReference>
<sequence length="192" mass="20306">MGAMLFRVRKERQGVGVRDAGHEVASASCHCPVTMLGNLRAPSGTRTRKYWLPTPNPAGSPQSLPLAIAAASARKGAAKRVPVGGGEESPFPARPLSPGSDPRLPRTRPGLSLALPFDPHLVEPCDPQLPPSPALALPRARGQSSGHPDRSPPPDPGPPARSRACPRQAHGPVPRHPDWVLETLSFRICKVG</sequence>
<evidence type="ECO:0000313" key="3">
    <source>
        <dbReference type="RefSeq" id="XP_032349288.1"/>
    </source>
</evidence>
<organism evidence="2 3">
    <name type="scientific">Camelus ferus</name>
    <name type="common">Wild bactrian camel</name>
    <name type="synonym">Camelus bactrianus ferus</name>
    <dbReference type="NCBI Taxonomy" id="419612"/>
    <lineage>
        <taxon>Eukaryota</taxon>
        <taxon>Metazoa</taxon>
        <taxon>Chordata</taxon>
        <taxon>Craniata</taxon>
        <taxon>Vertebrata</taxon>
        <taxon>Euteleostomi</taxon>
        <taxon>Mammalia</taxon>
        <taxon>Eutheria</taxon>
        <taxon>Laurasiatheria</taxon>
        <taxon>Artiodactyla</taxon>
        <taxon>Tylopoda</taxon>
        <taxon>Camelidae</taxon>
        <taxon>Camelus</taxon>
    </lineage>
</organism>
<name>A0A8B8U4V7_CAMFR</name>
<feature type="region of interest" description="Disordered" evidence="1">
    <location>
        <begin position="78"/>
        <end position="177"/>
    </location>
</feature>